<comment type="function">
    <text evidence="2">May mediate accelerated ATP-independent bidirectional transbilayer migration of phospholipids upon binding calcium ions that results in a loss of phospholipid asymmetry in the plasma membrane.</text>
</comment>
<evidence type="ECO:0000313" key="3">
    <source>
        <dbReference type="EMBL" id="ABQ01579.1"/>
    </source>
</evidence>
<name>A5HBK5_CAEEL</name>
<comment type="similarity">
    <text evidence="1 2">Belongs to the phospholipid scramblase family.</text>
</comment>
<reference evidence="3" key="1">
    <citation type="submission" date="2007-02" db="EMBL/GenBank/DDBJ databases">
        <title>C. elegans mitochondrial factor WAH-1 promotes phosphatidylserine externalization in apoptotic cells through phospholipid scramblase SCRM-1.</title>
        <authorList>
            <person name="Wang X."/>
            <person name="Xue D."/>
        </authorList>
    </citation>
    <scope>NUCLEOTIDE SEQUENCE</scope>
</reference>
<sequence length="265" mass="29848">MELPIISQQPLIPEQPPTTVLQLLTSLSKVEVHEIMQPVEILADWGTAKRYQIRNENGEQCYDVLEESDGSERRFCGSQRGFVMHINNALKAEVLTVKREFRCCGGCCYGCCACVGCCQHDCVVESPTLGTLGTIRQRFGFLTTSFDVMDGKGARIFRIEIPFWKLMGFQDKEFSIKNIDDGTEIGKIIRKTARLAGEPIVFKKYTINFPTDLDVKLKAVLMGATFLIVNNFLEFQQIHDVDESTIGCGGLCFLMFKTSMQLILF</sequence>
<keyword evidence="2" id="KW-0449">Lipoprotein</keyword>
<dbReference type="PIR" id="T20758">
    <property type="entry name" value="T20758"/>
</dbReference>
<keyword evidence="2" id="KW-0564">Palmitate</keyword>
<dbReference type="EMBL" id="EF445112">
    <property type="protein sequence ID" value="ABQ01579.1"/>
    <property type="molecule type" value="mRNA"/>
</dbReference>
<dbReference type="AlphaFoldDB" id="A5HBK5"/>
<dbReference type="InterPro" id="IPR005552">
    <property type="entry name" value="Scramblase"/>
</dbReference>
<dbReference type="PANTHER" id="PTHR23248:SF63">
    <property type="entry name" value="PHOSPHOLIPID SCRAMBLASE"/>
    <property type="match status" value="1"/>
</dbReference>
<dbReference type="UCSC" id="F11A6.2">
    <property type="organism name" value="c. elegans"/>
</dbReference>
<organism evidence="3">
    <name type="scientific">Caenorhabditis elegans</name>
    <dbReference type="NCBI Taxonomy" id="6239"/>
    <lineage>
        <taxon>Eukaryota</taxon>
        <taxon>Metazoa</taxon>
        <taxon>Ecdysozoa</taxon>
        <taxon>Nematoda</taxon>
        <taxon>Chromadorea</taxon>
        <taxon>Rhabditida</taxon>
        <taxon>Rhabditina</taxon>
        <taxon>Rhabditomorpha</taxon>
        <taxon>Rhabditoidea</taxon>
        <taxon>Rhabditidae</taxon>
        <taxon>Peloderinae</taxon>
        <taxon>Caenorhabditis</taxon>
    </lineage>
</organism>
<dbReference type="GO" id="GO:0017128">
    <property type="term" value="F:phospholipid scramblase activity"/>
    <property type="evidence" value="ECO:0007669"/>
    <property type="project" value="InterPro"/>
</dbReference>
<dbReference type="PANTHER" id="PTHR23248">
    <property type="entry name" value="PHOSPHOLIPID SCRAMBLASE-RELATED"/>
    <property type="match status" value="1"/>
</dbReference>
<dbReference type="PeptideAtlas" id="A5HBK5"/>
<proteinExistence type="evidence at transcript level"/>
<evidence type="ECO:0000256" key="1">
    <source>
        <dbReference type="ARBA" id="ARBA00005350"/>
    </source>
</evidence>
<gene>
    <name evidence="3" type="primary">SCRM-4</name>
</gene>
<keyword evidence="2" id="KW-0106">Calcium</keyword>
<protein>
    <recommendedName>
        <fullName evidence="2">Phospholipid scramblase</fullName>
    </recommendedName>
</protein>
<accession>A5HBK5</accession>
<evidence type="ECO:0000256" key="2">
    <source>
        <dbReference type="RuleBase" id="RU363116"/>
    </source>
</evidence>
<dbReference type="Pfam" id="PF03803">
    <property type="entry name" value="Scramblase"/>
    <property type="match status" value="1"/>
</dbReference>
<dbReference type="HOGENOM" id="CLU_053024_2_2_1"/>
<comment type="cofactor">
    <cofactor evidence="2">
        <name>Ca(2+)</name>
        <dbReference type="ChEBI" id="CHEBI:29108"/>
    </cofactor>
</comment>